<dbReference type="SUPFAM" id="SSF49417">
    <property type="entry name" value="p53-like transcription factors"/>
    <property type="match status" value="1"/>
</dbReference>
<dbReference type="SMART" id="SM00425">
    <property type="entry name" value="TBOX"/>
    <property type="match status" value="1"/>
</dbReference>
<dbReference type="PROSITE" id="PS01264">
    <property type="entry name" value="TBOX_2"/>
    <property type="match status" value="1"/>
</dbReference>
<dbReference type="GO" id="GO:0000785">
    <property type="term" value="C:chromatin"/>
    <property type="evidence" value="ECO:0007669"/>
    <property type="project" value="TreeGrafter"/>
</dbReference>
<reference evidence="10" key="1">
    <citation type="journal article" date="2007" name="Evol. Dev.">
        <title>Surprisingly complex T-box gene complement in diploblastic metazoans.</title>
        <authorList>
            <person name="Yamada A."/>
            <person name="Pang K."/>
            <person name="Martindale M.Q."/>
            <person name="Tochinai S."/>
        </authorList>
    </citation>
    <scope>NUCLEOTIDE SEQUENCE</scope>
</reference>
<comment type="subcellular location">
    <subcellularLocation>
        <location evidence="1 7">Nucleus</location>
    </subcellularLocation>
</comment>
<evidence type="ECO:0000256" key="3">
    <source>
        <dbReference type="ARBA" id="ARBA00023015"/>
    </source>
</evidence>
<dbReference type="InterPro" id="IPR002070">
    <property type="entry name" value="TF_Brachyury"/>
</dbReference>
<dbReference type="PROSITE" id="PS50252">
    <property type="entry name" value="TBOX_3"/>
    <property type="match status" value="1"/>
</dbReference>
<keyword evidence="5" id="KW-0804">Transcription</keyword>
<name>A1YH66_MNELE</name>
<keyword evidence="4 7" id="KW-0238">DNA-binding</keyword>
<sequence>MESSGYKITNRSNPFSVNSLLSDSSLKKFHPYLRQSSMFRNLDLSMLGPRIELPNLAPPTPPSPVAPAGKGVQVNLENKELWTKFHALNTEMIITKTGRRMFPPIKIKLNGLNPNNKYIVLMDMVPADDHRYKYQNSEWVIAGKAEPTVPGRMYIHPDSPATGLQWMKGPVTFHKMKLTNNTLDQQGHIILNSMHRYQPRIHVVEANDIKWLQFASLTTVSFPETVFMAVTAYQNDQITQLKIDHNPFAKGFRDLCSNKNKDKNQAISPSQVTSTTSEQQSPQRLLTETPGKSPEPSKANDGPLPGGFDTSPTYVPAVYPTSLPSTLHPPTMLQLKDSLIASHNSLLATAANTLLSRAAASQLLQQPPPRLSVYLNRLSWT</sequence>
<evidence type="ECO:0000256" key="7">
    <source>
        <dbReference type="PROSITE-ProRule" id="PRU00201"/>
    </source>
</evidence>
<evidence type="ECO:0000313" key="10">
    <source>
        <dbReference type="EMBL" id="ABL68081.1"/>
    </source>
</evidence>
<dbReference type="Gene3D" id="2.60.40.820">
    <property type="entry name" value="Transcription factor, T-box"/>
    <property type="match status" value="1"/>
</dbReference>
<dbReference type="HOGENOM" id="CLU_662765_0_0_1"/>
<dbReference type="InterPro" id="IPR036960">
    <property type="entry name" value="T-box_sf"/>
</dbReference>
<dbReference type="Pfam" id="PF00907">
    <property type="entry name" value="T-box"/>
    <property type="match status" value="1"/>
</dbReference>
<feature type="compositionally biased region" description="Low complexity" evidence="8">
    <location>
        <begin position="268"/>
        <end position="283"/>
    </location>
</feature>
<dbReference type="GO" id="GO:0001708">
    <property type="term" value="P:cell fate specification"/>
    <property type="evidence" value="ECO:0007669"/>
    <property type="project" value="TreeGrafter"/>
</dbReference>
<dbReference type="PANTHER" id="PTHR11267:SF181">
    <property type="entry name" value="OPTOMOTOR-BLIND PROTEIN"/>
    <property type="match status" value="1"/>
</dbReference>
<evidence type="ECO:0000256" key="8">
    <source>
        <dbReference type="SAM" id="MobiDB-lite"/>
    </source>
</evidence>
<protein>
    <submittedName>
        <fullName evidence="10">T-box protein TbxD</fullName>
    </submittedName>
</protein>
<keyword evidence="2" id="KW-0217">Developmental protein</keyword>
<dbReference type="AlphaFoldDB" id="A1YH66"/>
<accession>A1YH66</accession>
<dbReference type="PROSITE" id="PS01283">
    <property type="entry name" value="TBOX_1"/>
    <property type="match status" value="1"/>
</dbReference>
<evidence type="ECO:0000259" key="9">
    <source>
        <dbReference type="PROSITE" id="PS50252"/>
    </source>
</evidence>
<evidence type="ECO:0000256" key="5">
    <source>
        <dbReference type="ARBA" id="ARBA00023163"/>
    </source>
</evidence>
<evidence type="ECO:0000256" key="6">
    <source>
        <dbReference type="ARBA" id="ARBA00023242"/>
    </source>
</evidence>
<feature type="domain" description="T-box" evidence="9">
    <location>
        <begin position="76"/>
        <end position="254"/>
    </location>
</feature>
<dbReference type="GO" id="GO:0000978">
    <property type="term" value="F:RNA polymerase II cis-regulatory region sequence-specific DNA binding"/>
    <property type="evidence" value="ECO:0007669"/>
    <property type="project" value="InterPro"/>
</dbReference>
<dbReference type="InterPro" id="IPR008967">
    <property type="entry name" value="p53-like_TF_DNA-bd_sf"/>
</dbReference>
<dbReference type="CDD" id="cd20189">
    <property type="entry name" value="T-box_TBX4_5-like"/>
    <property type="match status" value="1"/>
</dbReference>
<dbReference type="PRINTS" id="PR00938">
    <property type="entry name" value="BRACHYURY"/>
</dbReference>
<dbReference type="InterPro" id="IPR018186">
    <property type="entry name" value="TF_T-box_CS"/>
</dbReference>
<keyword evidence="3" id="KW-0805">Transcription regulation</keyword>
<organism evidence="10">
    <name type="scientific">Mnemiopsis leidyi</name>
    <name type="common">Sea walnut</name>
    <name type="synonym">Warty comb jellyfish</name>
    <dbReference type="NCBI Taxonomy" id="27923"/>
    <lineage>
        <taxon>Eukaryota</taxon>
        <taxon>Metazoa</taxon>
        <taxon>Ctenophora</taxon>
        <taxon>Tentaculata</taxon>
        <taxon>Lobata</taxon>
        <taxon>Bolinopsidae</taxon>
        <taxon>Mnemiopsis</taxon>
    </lineage>
</organism>
<dbReference type="PRINTS" id="PR00937">
    <property type="entry name" value="TBOX"/>
</dbReference>
<dbReference type="GO" id="GO:0005634">
    <property type="term" value="C:nucleus"/>
    <property type="evidence" value="ECO:0007669"/>
    <property type="project" value="UniProtKB-SubCell"/>
</dbReference>
<evidence type="ECO:0000256" key="2">
    <source>
        <dbReference type="ARBA" id="ARBA00022473"/>
    </source>
</evidence>
<evidence type="ECO:0000256" key="4">
    <source>
        <dbReference type="ARBA" id="ARBA00023125"/>
    </source>
</evidence>
<dbReference type="GO" id="GO:0045893">
    <property type="term" value="P:positive regulation of DNA-templated transcription"/>
    <property type="evidence" value="ECO:0007669"/>
    <property type="project" value="InterPro"/>
</dbReference>
<dbReference type="InterPro" id="IPR001699">
    <property type="entry name" value="TF_T-box"/>
</dbReference>
<dbReference type="PANTHER" id="PTHR11267">
    <property type="entry name" value="T-BOX PROTEIN-RELATED"/>
    <property type="match status" value="1"/>
</dbReference>
<dbReference type="FunFam" id="2.60.40.820:FF:000010">
    <property type="entry name" value="T-box transcription factor TBX6"/>
    <property type="match status" value="1"/>
</dbReference>
<evidence type="ECO:0000256" key="1">
    <source>
        <dbReference type="ARBA" id="ARBA00004123"/>
    </source>
</evidence>
<keyword evidence="6 7" id="KW-0539">Nucleus</keyword>
<comment type="caution">
    <text evidence="7">Lacks conserved residue(s) required for the propagation of feature annotation.</text>
</comment>
<dbReference type="InterPro" id="IPR046360">
    <property type="entry name" value="T-box_DNA-bd"/>
</dbReference>
<dbReference type="GO" id="GO:0000981">
    <property type="term" value="F:DNA-binding transcription factor activity, RNA polymerase II-specific"/>
    <property type="evidence" value="ECO:0007669"/>
    <property type="project" value="TreeGrafter"/>
</dbReference>
<feature type="region of interest" description="Disordered" evidence="8">
    <location>
        <begin position="260"/>
        <end position="313"/>
    </location>
</feature>
<proteinExistence type="evidence at transcript level"/>
<dbReference type="EMBL" id="DQ988140">
    <property type="protein sequence ID" value="ABL68081.1"/>
    <property type="molecule type" value="mRNA"/>
</dbReference>